<reference evidence="2 3" key="1">
    <citation type="submission" date="2016-10" db="EMBL/GenBank/DDBJ databases">
        <authorList>
            <person name="de Groot N.N."/>
        </authorList>
    </citation>
    <scope>NUCLEOTIDE SEQUENCE [LARGE SCALE GENOMIC DNA]</scope>
    <source>
        <strain evidence="2 3">DSM 22789</strain>
    </source>
</reference>
<dbReference type="Pfam" id="PF02661">
    <property type="entry name" value="Fic"/>
    <property type="match status" value="1"/>
</dbReference>
<dbReference type="GO" id="GO:0016301">
    <property type="term" value="F:kinase activity"/>
    <property type="evidence" value="ECO:0007669"/>
    <property type="project" value="InterPro"/>
</dbReference>
<dbReference type="PANTHER" id="PTHR39426:SF1">
    <property type="entry name" value="HOMOLOGY TO DEATH-ON-CURING PROTEIN OF PHAGE P1"/>
    <property type="match status" value="1"/>
</dbReference>
<accession>A0A1I6NZ15</accession>
<evidence type="ECO:0000313" key="2">
    <source>
        <dbReference type="EMBL" id="SFS33159.1"/>
    </source>
</evidence>
<dbReference type="PROSITE" id="PS51459">
    <property type="entry name" value="FIDO"/>
    <property type="match status" value="1"/>
</dbReference>
<dbReference type="EMBL" id="FOZZ01000001">
    <property type="protein sequence ID" value="SFS33159.1"/>
    <property type="molecule type" value="Genomic_DNA"/>
</dbReference>
<dbReference type="AlphaFoldDB" id="A0A1I6NZ15"/>
<evidence type="ECO:0000313" key="3">
    <source>
        <dbReference type="Proteomes" id="UP000198785"/>
    </source>
</evidence>
<dbReference type="Proteomes" id="UP000198785">
    <property type="component" value="Unassembled WGS sequence"/>
</dbReference>
<name>A0A1I6NZ15_9SPHI</name>
<dbReference type="OrthoDB" id="9802752at2"/>
<dbReference type="InterPro" id="IPR006440">
    <property type="entry name" value="Doc"/>
</dbReference>
<dbReference type="InterPro" id="IPR003812">
    <property type="entry name" value="Fido"/>
</dbReference>
<dbReference type="NCBIfam" id="TIGR01550">
    <property type="entry name" value="DOC_P1"/>
    <property type="match status" value="1"/>
</dbReference>
<dbReference type="PANTHER" id="PTHR39426">
    <property type="entry name" value="HOMOLOGY TO DEATH-ON-CURING PROTEIN OF PHAGE P1"/>
    <property type="match status" value="1"/>
</dbReference>
<feature type="domain" description="Fido" evidence="1">
    <location>
        <begin position="7"/>
        <end position="126"/>
    </location>
</feature>
<keyword evidence="3" id="KW-1185">Reference proteome</keyword>
<sequence>MNLIYINHIDDIVRVHDKVIEISGGLSGLKDIGYLESVIYQITNDDYYPEFEDKLTHLVFSINKFHAFQDGNKRASIAVGAQFLELNGFDYVVGRFIKEMENIAVCVADGIIDKDFLGELIYSIIYEDDFEESLKVKLANILLTMQERISLEGNNDDNF</sequence>
<proteinExistence type="predicted"/>
<dbReference type="Gene3D" id="1.20.120.1870">
    <property type="entry name" value="Fic/DOC protein, Fido domain"/>
    <property type="match status" value="1"/>
</dbReference>
<dbReference type="STRING" id="683125.SAMN05660206_101186"/>
<gene>
    <name evidence="2" type="ORF">SAMN05660206_101186</name>
</gene>
<dbReference type="RefSeq" id="WP_093363281.1">
    <property type="nucleotide sequence ID" value="NZ_FOZZ01000001.1"/>
</dbReference>
<organism evidence="2 3">
    <name type="scientific">Sphingobacterium wenxiniae</name>
    <dbReference type="NCBI Taxonomy" id="683125"/>
    <lineage>
        <taxon>Bacteria</taxon>
        <taxon>Pseudomonadati</taxon>
        <taxon>Bacteroidota</taxon>
        <taxon>Sphingobacteriia</taxon>
        <taxon>Sphingobacteriales</taxon>
        <taxon>Sphingobacteriaceae</taxon>
        <taxon>Sphingobacterium</taxon>
    </lineage>
</organism>
<evidence type="ECO:0000259" key="1">
    <source>
        <dbReference type="PROSITE" id="PS51459"/>
    </source>
</evidence>
<dbReference type="InterPro" id="IPR053737">
    <property type="entry name" value="Type_II_TA_Toxin"/>
</dbReference>
<protein>
    <submittedName>
        <fullName evidence="2">Death on curing protein</fullName>
    </submittedName>
</protein>